<name>A0ABW7HYL2_9ACTN</name>
<comment type="caution">
    <text evidence="6">The sequence shown here is derived from an EMBL/GenBank/DDBJ whole genome shotgun (WGS) entry which is preliminary data.</text>
</comment>
<feature type="compositionally biased region" description="Gly residues" evidence="3">
    <location>
        <begin position="245"/>
        <end position="255"/>
    </location>
</feature>
<feature type="region of interest" description="Disordered" evidence="3">
    <location>
        <begin position="229"/>
        <end position="257"/>
    </location>
</feature>
<comment type="similarity">
    <text evidence="1">Belongs to the leucine-binding protein family.</text>
</comment>
<keyword evidence="2 4" id="KW-0732">Signal</keyword>
<dbReference type="SUPFAM" id="SSF53822">
    <property type="entry name" value="Periplasmic binding protein-like I"/>
    <property type="match status" value="1"/>
</dbReference>
<evidence type="ECO:0000313" key="6">
    <source>
        <dbReference type="EMBL" id="MFH0250996.1"/>
    </source>
</evidence>
<dbReference type="PROSITE" id="PS51257">
    <property type="entry name" value="PROKAR_LIPOPROTEIN"/>
    <property type="match status" value="1"/>
</dbReference>
<dbReference type="Gene3D" id="3.40.50.2300">
    <property type="match status" value="1"/>
</dbReference>
<protein>
    <submittedName>
        <fullName evidence="6">ABC transporter substrate-binding protein</fullName>
    </submittedName>
</protein>
<dbReference type="InterPro" id="IPR028082">
    <property type="entry name" value="Peripla_BP_I"/>
</dbReference>
<evidence type="ECO:0000313" key="7">
    <source>
        <dbReference type="Proteomes" id="UP001607069"/>
    </source>
</evidence>
<feature type="signal peptide" evidence="4">
    <location>
        <begin position="1"/>
        <end position="24"/>
    </location>
</feature>
<evidence type="ECO:0000256" key="3">
    <source>
        <dbReference type="SAM" id="MobiDB-lite"/>
    </source>
</evidence>
<evidence type="ECO:0000256" key="1">
    <source>
        <dbReference type="ARBA" id="ARBA00010062"/>
    </source>
</evidence>
<dbReference type="InterPro" id="IPR028081">
    <property type="entry name" value="Leu-bd"/>
</dbReference>
<dbReference type="Pfam" id="PF13458">
    <property type="entry name" value="Peripla_BP_6"/>
    <property type="match status" value="1"/>
</dbReference>
<gene>
    <name evidence="6" type="ORF">ACG5V6_22615</name>
</gene>
<dbReference type="RefSeq" id="WP_279950600.1">
    <property type="nucleotide sequence ID" value="NZ_BAABEN010000006.1"/>
</dbReference>
<feature type="domain" description="Leucine-binding protein" evidence="5">
    <location>
        <begin position="53"/>
        <end position="403"/>
    </location>
</feature>
<organism evidence="6 7">
    <name type="scientific">Streptomyces chitinivorans</name>
    <dbReference type="NCBI Taxonomy" id="1257027"/>
    <lineage>
        <taxon>Bacteria</taxon>
        <taxon>Bacillati</taxon>
        <taxon>Actinomycetota</taxon>
        <taxon>Actinomycetes</taxon>
        <taxon>Kitasatosporales</taxon>
        <taxon>Streptomycetaceae</taxon>
        <taxon>Streptomyces</taxon>
    </lineage>
</organism>
<accession>A0ABW7HYL2</accession>
<dbReference type="EMBL" id="JBIHMK010000109">
    <property type="protein sequence ID" value="MFH0250996.1"/>
    <property type="molecule type" value="Genomic_DNA"/>
</dbReference>
<keyword evidence="7" id="KW-1185">Reference proteome</keyword>
<sequence>MTAWRSKRSARTMAALAATTGVCASLLTGCGMLPGDARADEGTVTVMTWAPEGTRATNMPGMPAMAQAYARWVNATGGINGRTLRVLTCNDHNNSVGAARCADRARTEEAVAVVGSYSQHGRTFMTALESAGIPYLGGYGVTDEEFTSPLSYPVNGGQATLLAGSGHQLADHCERVSLVRPDTVSGDQLPRLLNAGLATAGDRGPAADIRAPEDASAYTEHARRALAGVGLTEDGAGDGVRTAGGTEGGQGGGQDGEAEGACVTAVLGGRTDTFFDSFRRLREGGPGVRIASVLGSVQQSLVDRTGGPDSQWEGAYATGWYPVSSDPRWARMKSVIREHAFGDNRIDAADPGVQTTWIAYTVLRAALEHTEGPVTARTVRRALETMPPVDTGDLTPRLSWRYEDMLAVRDHPRLVNAKVTFQQVRKGTMTPAREGFVDVRDTLETVPDGG</sequence>
<proteinExistence type="inferred from homology"/>
<evidence type="ECO:0000256" key="2">
    <source>
        <dbReference type="ARBA" id="ARBA00022729"/>
    </source>
</evidence>
<evidence type="ECO:0000256" key="4">
    <source>
        <dbReference type="SAM" id="SignalP"/>
    </source>
</evidence>
<feature type="chain" id="PRO_5046913603" evidence="4">
    <location>
        <begin position="25"/>
        <end position="450"/>
    </location>
</feature>
<evidence type="ECO:0000259" key="5">
    <source>
        <dbReference type="Pfam" id="PF13458"/>
    </source>
</evidence>
<dbReference type="Proteomes" id="UP001607069">
    <property type="component" value="Unassembled WGS sequence"/>
</dbReference>
<reference evidence="6 7" key="1">
    <citation type="submission" date="2024-10" db="EMBL/GenBank/DDBJ databases">
        <authorList>
            <person name="Cho J.-C."/>
        </authorList>
    </citation>
    <scope>NUCLEOTIDE SEQUENCE [LARGE SCALE GENOMIC DNA]</scope>
    <source>
        <strain evidence="6 7">KCTC29696</strain>
    </source>
</reference>